<dbReference type="Proteomes" id="UP000334019">
    <property type="component" value="Chromosome"/>
</dbReference>
<dbReference type="EMBL" id="CP045851">
    <property type="protein sequence ID" value="QGG94537.1"/>
    <property type="molecule type" value="Genomic_DNA"/>
</dbReference>
<dbReference type="KEGG" id="atq:GH723_05130"/>
<evidence type="ECO:0008006" key="3">
    <source>
        <dbReference type="Google" id="ProtNLM"/>
    </source>
</evidence>
<evidence type="ECO:0000313" key="2">
    <source>
        <dbReference type="Proteomes" id="UP000334019"/>
    </source>
</evidence>
<sequence>MPLYLVRHAHAGRRDAWVGPDGHRPLSDKGRRRADELGQELADLGIARILSSPLIRCVETMEPLAARLGLSVEHDDALREGAALAAGITLVEGLAREGTVAALCSHGDVIPELLAGLARRGARLDPDGACPKGSVWVLHVRDGEVVEADYAGLGPLPRG</sequence>
<reference evidence="1 2" key="1">
    <citation type="submission" date="2019-11" db="EMBL/GenBank/DDBJ databases">
        <authorList>
            <person name="He Y."/>
        </authorList>
    </citation>
    <scope>NUCLEOTIDE SEQUENCE [LARGE SCALE GENOMIC DNA]</scope>
    <source>
        <strain evidence="1 2">SCSIO 58843</strain>
    </source>
</reference>
<dbReference type="InterPro" id="IPR051710">
    <property type="entry name" value="Phosphatase_SH3-domain"/>
</dbReference>
<keyword evidence="2" id="KW-1185">Reference proteome</keyword>
<dbReference type="RefSeq" id="WP_153758643.1">
    <property type="nucleotide sequence ID" value="NZ_CP045851.1"/>
</dbReference>
<proteinExistence type="predicted"/>
<accession>A0A5Q2RKF0</accession>
<dbReference type="CDD" id="cd07067">
    <property type="entry name" value="HP_PGM_like"/>
    <property type="match status" value="1"/>
</dbReference>
<dbReference type="PANTHER" id="PTHR16469:SF27">
    <property type="entry name" value="UBIQUITIN-ASSOCIATED AND SH3 DOMAIN-CONTAINING BA-RELATED"/>
    <property type="match status" value="1"/>
</dbReference>
<dbReference type="InterPro" id="IPR013078">
    <property type="entry name" value="His_Pase_superF_clade-1"/>
</dbReference>
<dbReference type="SUPFAM" id="SSF53254">
    <property type="entry name" value="Phosphoglycerate mutase-like"/>
    <property type="match status" value="1"/>
</dbReference>
<dbReference type="AlphaFoldDB" id="A0A5Q2RKF0"/>
<organism evidence="1 2">
    <name type="scientific">Actinomarinicola tropica</name>
    <dbReference type="NCBI Taxonomy" id="2789776"/>
    <lineage>
        <taxon>Bacteria</taxon>
        <taxon>Bacillati</taxon>
        <taxon>Actinomycetota</taxon>
        <taxon>Acidimicrobiia</taxon>
        <taxon>Acidimicrobiales</taxon>
        <taxon>Iamiaceae</taxon>
        <taxon>Actinomarinicola</taxon>
    </lineage>
</organism>
<dbReference type="Pfam" id="PF00300">
    <property type="entry name" value="His_Phos_1"/>
    <property type="match status" value="1"/>
</dbReference>
<gene>
    <name evidence="1" type="ORF">GH723_05130</name>
</gene>
<dbReference type="PANTHER" id="PTHR16469">
    <property type="entry name" value="UBIQUITIN-ASSOCIATED AND SH3 DOMAIN-CONTAINING BA-RELATED"/>
    <property type="match status" value="1"/>
</dbReference>
<protein>
    <recommendedName>
        <fullName evidence="3">Histidine phosphatase family protein</fullName>
    </recommendedName>
</protein>
<evidence type="ECO:0000313" key="1">
    <source>
        <dbReference type="EMBL" id="QGG94537.1"/>
    </source>
</evidence>
<dbReference type="SMART" id="SM00855">
    <property type="entry name" value="PGAM"/>
    <property type="match status" value="1"/>
</dbReference>
<name>A0A5Q2RKF0_9ACTN</name>
<dbReference type="Gene3D" id="3.40.50.1240">
    <property type="entry name" value="Phosphoglycerate mutase-like"/>
    <property type="match status" value="1"/>
</dbReference>
<dbReference type="InterPro" id="IPR029033">
    <property type="entry name" value="His_PPase_superfam"/>
</dbReference>